<feature type="region of interest" description="Disordered" evidence="1">
    <location>
        <begin position="97"/>
        <end position="121"/>
    </location>
</feature>
<dbReference type="AlphaFoldDB" id="A0A8U8BB77"/>
<reference evidence="2" key="2">
    <citation type="submission" date="2025-09" db="UniProtKB">
        <authorList>
            <consortium name="Ensembl"/>
        </authorList>
    </citation>
    <scope>IDENTIFICATION</scope>
</reference>
<sequence length="121" mass="12996">MTRLQPSAPRALGPDKVIKSTQKGRNVTYLPQGPARERSPTSPTGAVEAFQIDRSTGSDTDPILGMLEAIFLSLKESNPNLTDSCCLCYDVKPPFDEGVTPPLAIPQPTPSPVQVGHPQKE</sequence>
<feature type="region of interest" description="Disordered" evidence="1">
    <location>
        <begin position="1"/>
        <end position="59"/>
    </location>
</feature>
<keyword evidence="3" id="KW-1185">Reference proteome</keyword>
<dbReference type="Pfam" id="PF00429">
    <property type="entry name" value="TLV_coat"/>
    <property type="match status" value="1"/>
</dbReference>
<accession>A0A8U8BB77</accession>
<protein>
    <submittedName>
        <fullName evidence="2">Uncharacterized protein</fullName>
    </submittedName>
</protein>
<evidence type="ECO:0000313" key="3">
    <source>
        <dbReference type="Proteomes" id="UP000694382"/>
    </source>
</evidence>
<dbReference type="Proteomes" id="UP000694382">
    <property type="component" value="Unassembled WGS sequence"/>
</dbReference>
<evidence type="ECO:0000313" key="2">
    <source>
        <dbReference type="Ensembl" id="ENSCPVP00000025314.1"/>
    </source>
</evidence>
<evidence type="ECO:0000256" key="1">
    <source>
        <dbReference type="SAM" id="MobiDB-lite"/>
    </source>
</evidence>
<organism evidence="2 3">
    <name type="scientific">Geospiza parvula</name>
    <name type="common">Small tree-finch</name>
    <name type="synonym">Camarhynchus parvulus</name>
    <dbReference type="NCBI Taxonomy" id="87175"/>
    <lineage>
        <taxon>Eukaryota</taxon>
        <taxon>Metazoa</taxon>
        <taxon>Chordata</taxon>
        <taxon>Craniata</taxon>
        <taxon>Vertebrata</taxon>
        <taxon>Euteleostomi</taxon>
        <taxon>Archelosauria</taxon>
        <taxon>Archosauria</taxon>
        <taxon>Dinosauria</taxon>
        <taxon>Saurischia</taxon>
        <taxon>Theropoda</taxon>
        <taxon>Coelurosauria</taxon>
        <taxon>Aves</taxon>
        <taxon>Neognathae</taxon>
        <taxon>Neoaves</taxon>
        <taxon>Telluraves</taxon>
        <taxon>Australaves</taxon>
        <taxon>Passeriformes</taxon>
        <taxon>Thraupidae</taxon>
        <taxon>Camarhynchus</taxon>
    </lineage>
</organism>
<dbReference type="InterPro" id="IPR018154">
    <property type="entry name" value="TLV/ENV_coat_polyprotein"/>
</dbReference>
<reference evidence="2" key="1">
    <citation type="submission" date="2025-08" db="UniProtKB">
        <authorList>
            <consortium name="Ensembl"/>
        </authorList>
    </citation>
    <scope>IDENTIFICATION</scope>
</reference>
<proteinExistence type="predicted"/>
<name>A0A8U8BB77_GEOPR</name>
<dbReference type="Ensembl" id="ENSCPVT00000028346.1">
    <property type="protein sequence ID" value="ENSCPVP00000025314.1"/>
    <property type="gene ID" value="ENSCPVG00000018517.1"/>
</dbReference>